<gene>
    <name evidence="1" type="ORF">P154DRAFT_486527</name>
</gene>
<dbReference type="PANTHER" id="PTHR37540">
    <property type="entry name" value="TRANSCRIPTION FACTOR (ACR-2), PUTATIVE-RELATED-RELATED"/>
    <property type="match status" value="1"/>
</dbReference>
<evidence type="ECO:0000313" key="1">
    <source>
        <dbReference type="EMBL" id="KAF2003791.1"/>
    </source>
</evidence>
<dbReference type="Proteomes" id="UP000799779">
    <property type="component" value="Unassembled WGS sequence"/>
</dbReference>
<accession>A0A6A5WUA4</accession>
<proteinExistence type="predicted"/>
<reference evidence="1" key="1">
    <citation type="journal article" date="2020" name="Stud. Mycol.">
        <title>101 Dothideomycetes genomes: a test case for predicting lifestyles and emergence of pathogens.</title>
        <authorList>
            <person name="Haridas S."/>
            <person name="Albert R."/>
            <person name="Binder M."/>
            <person name="Bloem J."/>
            <person name="Labutti K."/>
            <person name="Salamov A."/>
            <person name="Andreopoulos B."/>
            <person name="Baker S."/>
            <person name="Barry K."/>
            <person name="Bills G."/>
            <person name="Bluhm B."/>
            <person name="Cannon C."/>
            <person name="Castanera R."/>
            <person name="Culley D."/>
            <person name="Daum C."/>
            <person name="Ezra D."/>
            <person name="Gonzalez J."/>
            <person name="Henrissat B."/>
            <person name="Kuo A."/>
            <person name="Liang C."/>
            <person name="Lipzen A."/>
            <person name="Lutzoni F."/>
            <person name="Magnuson J."/>
            <person name="Mondo S."/>
            <person name="Nolan M."/>
            <person name="Ohm R."/>
            <person name="Pangilinan J."/>
            <person name="Park H.-J."/>
            <person name="Ramirez L."/>
            <person name="Alfaro M."/>
            <person name="Sun H."/>
            <person name="Tritt A."/>
            <person name="Yoshinaga Y."/>
            <person name="Zwiers L.-H."/>
            <person name="Turgeon B."/>
            <person name="Goodwin S."/>
            <person name="Spatafora J."/>
            <person name="Crous P."/>
            <person name="Grigoriev I."/>
        </authorList>
    </citation>
    <scope>NUCLEOTIDE SEQUENCE</scope>
    <source>
        <strain evidence="1">CBS 123094</strain>
    </source>
</reference>
<protein>
    <recommendedName>
        <fullName evidence="3">Transcription factor domain-containing protein</fullName>
    </recommendedName>
</protein>
<evidence type="ECO:0000313" key="2">
    <source>
        <dbReference type="Proteomes" id="UP000799779"/>
    </source>
</evidence>
<dbReference type="EMBL" id="ML977571">
    <property type="protein sequence ID" value="KAF2003791.1"/>
    <property type="molecule type" value="Genomic_DNA"/>
</dbReference>
<dbReference type="OrthoDB" id="4158087at2759"/>
<sequence>MPEGFVFVLEDGSGRPSRKDMTLVHSHSMKGRNVRINSRRWKQREKRAREATMLFREEVISRAPPSDLECVQFATKIDDRSRQALFKVLAISATSNLLYPVERCIDLHNAQDYVRWLSQDAGFVHITLFTTCAIDDFMQHQAPTTLTLQYLRQSLVYVNSKLSEHEGYKLDTIIVVVMTLAFMGTMFEDLDAASAHIKGLQRLVQLRGGHQYLMKNPKIYFKIERIELSWCLSTGQVPVFYRSPVSWQPFFRGSQPAPSGLCDILSIDIATWPKLAGVYKDLQYLSNLINKNDIHGTMMDAESFQNAVHSIQSRLLALQGDNRGGIGECMRLGMLAVLTTTFRMPSRKMPHAYLASRLRATLETTSATTPGSRMVLTWVLLMSIVAVFEANESWISHLWCTLVRQQKWEAMEAMMEQLIWIRCIHDEPGNQAFMQLERSRHVVVHGI</sequence>
<name>A0A6A5WUA4_9PLEO</name>
<dbReference type="PANTHER" id="PTHR37540:SF5">
    <property type="entry name" value="TRANSCRIPTION FACTOR DOMAIN-CONTAINING PROTEIN"/>
    <property type="match status" value="1"/>
</dbReference>
<organism evidence="1 2">
    <name type="scientific">Amniculicola lignicola CBS 123094</name>
    <dbReference type="NCBI Taxonomy" id="1392246"/>
    <lineage>
        <taxon>Eukaryota</taxon>
        <taxon>Fungi</taxon>
        <taxon>Dikarya</taxon>
        <taxon>Ascomycota</taxon>
        <taxon>Pezizomycotina</taxon>
        <taxon>Dothideomycetes</taxon>
        <taxon>Pleosporomycetidae</taxon>
        <taxon>Pleosporales</taxon>
        <taxon>Amniculicolaceae</taxon>
        <taxon>Amniculicola</taxon>
    </lineage>
</organism>
<evidence type="ECO:0008006" key="3">
    <source>
        <dbReference type="Google" id="ProtNLM"/>
    </source>
</evidence>
<keyword evidence="2" id="KW-1185">Reference proteome</keyword>
<dbReference type="AlphaFoldDB" id="A0A6A5WUA4"/>